<dbReference type="PIRSF" id="PIRSF000126">
    <property type="entry name" value="11-beta-HSD1"/>
    <property type="match status" value="1"/>
</dbReference>
<evidence type="ECO:0000313" key="6">
    <source>
        <dbReference type="Proteomes" id="UP000660861"/>
    </source>
</evidence>
<name>A0A926EEN0_9FIRM</name>
<proteinExistence type="inferred from homology"/>
<dbReference type="PROSITE" id="PS00061">
    <property type="entry name" value="ADH_SHORT"/>
    <property type="match status" value="1"/>
</dbReference>
<gene>
    <name evidence="5" type="ORF">H8709_09470</name>
</gene>
<keyword evidence="3" id="KW-0443">Lipid metabolism</keyword>
<evidence type="ECO:0000256" key="4">
    <source>
        <dbReference type="RuleBase" id="RU000363"/>
    </source>
</evidence>
<sequence>MKQSYKDRVAIVTGGGAGIGRAIAVALAQQGMHLVLCGRTVAKMEETVQMVSEYGVKTLICAGDLKEEDYLIRVVDETMKTFGRIDVLINNAGVSMAKPIVECTAQEFDDIMDTNARAPFLLCKYAIPHMKASDCGTIINIASVVGHKGYINQSIYGASKHALTGFTKVLAQEVQKDDIRVHLISPGGVYTEMVAQVRPDLDPTYLIKPVDIANIVTFLLESRGNAVIDSINVHRISNTPFI</sequence>
<dbReference type="InterPro" id="IPR050259">
    <property type="entry name" value="SDR"/>
</dbReference>
<accession>A0A926EEN0</accession>
<comment type="similarity">
    <text evidence="1 4">Belongs to the short-chain dehydrogenases/reductases (SDR) family.</text>
</comment>
<reference evidence="5" key="1">
    <citation type="submission" date="2020-08" db="EMBL/GenBank/DDBJ databases">
        <title>Genome public.</title>
        <authorList>
            <person name="Liu C."/>
            <person name="Sun Q."/>
        </authorList>
    </citation>
    <scope>NUCLEOTIDE SEQUENCE</scope>
    <source>
        <strain evidence="5">NSJ-54</strain>
    </source>
</reference>
<dbReference type="Proteomes" id="UP000660861">
    <property type="component" value="Unassembled WGS sequence"/>
</dbReference>
<dbReference type="PANTHER" id="PTHR42879:SF2">
    <property type="entry name" value="3-OXOACYL-[ACYL-CARRIER-PROTEIN] REDUCTASE FABG"/>
    <property type="match status" value="1"/>
</dbReference>
<dbReference type="PRINTS" id="PR00080">
    <property type="entry name" value="SDRFAMILY"/>
</dbReference>
<keyword evidence="3" id="KW-0753">Steroid metabolism</keyword>
<organism evidence="5 6">
    <name type="scientific">Zongyangia hominis</name>
    <dbReference type="NCBI Taxonomy" id="2763677"/>
    <lineage>
        <taxon>Bacteria</taxon>
        <taxon>Bacillati</taxon>
        <taxon>Bacillota</taxon>
        <taxon>Clostridia</taxon>
        <taxon>Eubacteriales</taxon>
        <taxon>Oscillospiraceae</taxon>
        <taxon>Zongyangia</taxon>
    </lineage>
</organism>
<keyword evidence="6" id="KW-1185">Reference proteome</keyword>
<dbReference type="FunFam" id="3.40.50.720:FF:000084">
    <property type="entry name" value="Short-chain dehydrogenase reductase"/>
    <property type="match status" value="1"/>
</dbReference>
<dbReference type="RefSeq" id="WP_262398144.1">
    <property type="nucleotide sequence ID" value="NZ_JACRTC010000006.1"/>
</dbReference>
<dbReference type="PANTHER" id="PTHR42879">
    <property type="entry name" value="3-OXOACYL-(ACYL-CARRIER-PROTEIN) REDUCTASE"/>
    <property type="match status" value="1"/>
</dbReference>
<protein>
    <submittedName>
        <fullName evidence="5">SDR family oxidoreductase</fullName>
    </submittedName>
</protein>
<dbReference type="InterPro" id="IPR036291">
    <property type="entry name" value="NAD(P)-bd_dom_sf"/>
</dbReference>
<evidence type="ECO:0000313" key="5">
    <source>
        <dbReference type="EMBL" id="MBC8571054.1"/>
    </source>
</evidence>
<dbReference type="CDD" id="cd05233">
    <property type="entry name" value="SDR_c"/>
    <property type="match status" value="1"/>
</dbReference>
<dbReference type="InterPro" id="IPR020904">
    <property type="entry name" value="Sc_DH/Rdtase_CS"/>
</dbReference>
<dbReference type="GO" id="GO:0016491">
    <property type="term" value="F:oxidoreductase activity"/>
    <property type="evidence" value="ECO:0007669"/>
    <property type="project" value="UniProtKB-KW"/>
</dbReference>
<dbReference type="EMBL" id="JACRTC010000006">
    <property type="protein sequence ID" value="MBC8571054.1"/>
    <property type="molecule type" value="Genomic_DNA"/>
</dbReference>
<dbReference type="SUPFAM" id="SSF51735">
    <property type="entry name" value="NAD(P)-binding Rossmann-fold domains"/>
    <property type="match status" value="1"/>
</dbReference>
<comment type="caution">
    <text evidence="5">The sequence shown here is derived from an EMBL/GenBank/DDBJ whole genome shotgun (WGS) entry which is preliminary data.</text>
</comment>
<evidence type="ECO:0000256" key="1">
    <source>
        <dbReference type="ARBA" id="ARBA00006484"/>
    </source>
</evidence>
<evidence type="ECO:0000256" key="2">
    <source>
        <dbReference type="ARBA" id="ARBA00023002"/>
    </source>
</evidence>
<dbReference type="GO" id="GO:0008206">
    <property type="term" value="P:bile acid metabolic process"/>
    <property type="evidence" value="ECO:0007669"/>
    <property type="project" value="UniProtKB-ARBA"/>
</dbReference>
<dbReference type="InterPro" id="IPR002347">
    <property type="entry name" value="SDR_fam"/>
</dbReference>
<dbReference type="AlphaFoldDB" id="A0A926EEN0"/>
<dbReference type="PRINTS" id="PR00081">
    <property type="entry name" value="GDHRDH"/>
</dbReference>
<keyword evidence="2" id="KW-0560">Oxidoreductase</keyword>
<evidence type="ECO:0000256" key="3">
    <source>
        <dbReference type="ARBA" id="ARBA00023221"/>
    </source>
</evidence>
<dbReference type="Pfam" id="PF00106">
    <property type="entry name" value="adh_short"/>
    <property type="match status" value="1"/>
</dbReference>
<dbReference type="Gene3D" id="3.40.50.720">
    <property type="entry name" value="NAD(P)-binding Rossmann-like Domain"/>
    <property type="match status" value="1"/>
</dbReference>